<evidence type="ECO:0008006" key="3">
    <source>
        <dbReference type="Google" id="ProtNLM"/>
    </source>
</evidence>
<reference evidence="1" key="1">
    <citation type="submission" date="2023-10" db="EMBL/GenBank/DDBJ databases">
        <title>Characterization and whole genome sequencing of a novel strain of Bergeyella porcorum QD2021 isolated from pig.</title>
        <authorList>
            <person name="Liu G."/>
            <person name="Chen C."/>
            <person name="Han X."/>
        </authorList>
    </citation>
    <scope>NUCLEOTIDE SEQUENCE</scope>
    <source>
        <strain evidence="1">QD2021</strain>
    </source>
</reference>
<organism evidence="1 2">
    <name type="scientific">Bergeyella porcorum</name>
    <dbReference type="NCBI Taxonomy" id="1735111"/>
    <lineage>
        <taxon>Bacteria</taxon>
        <taxon>Pseudomonadati</taxon>
        <taxon>Bacteroidota</taxon>
        <taxon>Flavobacteriia</taxon>
        <taxon>Flavobacteriales</taxon>
        <taxon>Weeksellaceae</taxon>
        <taxon>Bergeyella</taxon>
    </lineage>
</organism>
<proteinExistence type="predicted"/>
<dbReference type="PANTHER" id="PTHR38477:SF1">
    <property type="entry name" value="MUREIN L,D-TRANSPEPTIDASE CATALYTIC DOMAIN FAMILY PROTEIN"/>
    <property type="match status" value="1"/>
</dbReference>
<dbReference type="RefSeq" id="WP_327984159.1">
    <property type="nucleotide sequence ID" value="NZ_CP136426.1"/>
</dbReference>
<dbReference type="Proteomes" id="UP001432059">
    <property type="component" value="Chromosome"/>
</dbReference>
<dbReference type="EMBL" id="CP136426">
    <property type="protein sequence ID" value="WOC52821.1"/>
    <property type="molecule type" value="Genomic_DNA"/>
</dbReference>
<dbReference type="PROSITE" id="PS51257">
    <property type="entry name" value="PROKAR_LIPOPROTEIN"/>
    <property type="match status" value="1"/>
</dbReference>
<name>A0AAU0F231_9FLAO</name>
<dbReference type="Pfam" id="PF13645">
    <property type="entry name" value="YkuD_2"/>
    <property type="match status" value="1"/>
</dbReference>
<accession>A0AAU0F231</accession>
<keyword evidence="2" id="KW-1185">Reference proteome</keyword>
<dbReference type="PANTHER" id="PTHR38477">
    <property type="entry name" value="HYPOTHETICAL EXPORTED PROTEIN"/>
    <property type="match status" value="1"/>
</dbReference>
<evidence type="ECO:0000313" key="2">
    <source>
        <dbReference type="Proteomes" id="UP001432059"/>
    </source>
</evidence>
<sequence>MQKTIIFLIILLLFSGCKRREGYAEPERDYITFTQEAKQFAQYNRLSNEFYILVDMSVHSGKKRMFVINFADGSIRDSFLTTHGMGCGSSDGDVRFSNTQESHCSSKGKYILGTQKVYSPGYRYKYIMYGKEASNSNAVVRNVVFHPWSIVPDEETYPNGIAQSWGCPAVSEKAFNTMDGYLQNTNGRVLLWIID</sequence>
<protein>
    <recommendedName>
        <fullName evidence="3">Peptidase</fullName>
    </recommendedName>
</protein>
<dbReference type="InterPro" id="IPR032676">
    <property type="entry name" value="YkuD_2"/>
</dbReference>
<gene>
    <name evidence="1" type="ORF">BPO_2174</name>
</gene>
<dbReference type="AlphaFoldDB" id="A0AAU0F231"/>
<evidence type="ECO:0000313" key="1">
    <source>
        <dbReference type="EMBL" id="WOC52821.1"/>
    </source>
</evidence>
<dbReference type="KEGG" id="bpor:BPO_2174"/>